<proteinExistence type="predicted"/>
<evidence type="ECO:0000313" key="2">
    <source>
        <dbReference type="EMBL" id="TWW66423.1"/>
    </source>
</evidence>
<evidence type="ECO:0000313" key="3">
    <source>
        <dbReference type="Proteomes" id="UP000324091"/>
    </source>
</evidence>
<comment type="caution">
    <text evidence="2">The sequence shown here is derived from an EMBL/GenBank/DDBJ whole genome shotgun (WGS) entry which is preliminary data.</text>
</comment>
<protein>
    <submittedName>
        <fullName evidence="2">Uncharacterized protein</fullName>
    </submittedName>
</protein>
<evidence type="ECO:0000256" key="1">
    <source>
        <dbReference type="SAM" id="MobiDB-lite"/>
    </source>
</evidence>
<sequence>MEIADPLKTSGGDAIKHCGEEQREWKKTRKSSQDRQRSRSSHDNRALTHAPSSELSLCLPSCDVSVCAASRSEWTRRGSKKTRVLGMMRRDWIIPPLPVTLAGNKAVRAEPNAVADRLFRVERHVHGFAAFLDVSGS</sequence>
<dbReference type="Proteomes" id="UP000324091">
    <property type="component" value="Chromosome 20"/>
</dbReference>
<feature type="region of interest" description="Disordered" evidence="1">
    <location>
        <begin position="1"/>
        <end position="52"/>
    </location>
</feature>
<name>A0A5C6NGU7_9TELE</name>
<feature type="compositionally biased region" description="Basic and acidic residues" evidence="1">
    <location>
        <begin position="14"/>
        <end position="46"/>
    </location>
</feature>
<dbReference type="EMBL" id="RHFK02000013">
    <property type="protein sequence ID" value="TWW66423.1"/>
    <property type="molecule type" value="Genomic_DNA"/>
</dbReference>
<accession>A0A5C6NGU7</accession>
<gene>
    <name evidence="2" type="ORF">D4764_20G0004550</name>
</gene>
<organism evidence="2 3">
    <name type="scientific">Takifugu flavidus</name>
    <name type="common">sansaifugu</name>
    <dbReference type="NCBI Taxonomy" id="433684"/>
    <lineage>
        <taxon>Eukaryota</taxon>
        <taxon>Metazoa</taxon>
        <taxon>Chordata</taxon>
        <taxon>Craniata</taxon>
        <taxon>Vertebrata</taxon>
        <taxon>Euteleostomi</taxon>
        <taxon>Actinopterygii</taxon>
        <taxon>Neopterygii</taxon>
        <taxon>Teleostei</taxon>
        <taxon>Neoteleostei</taxon>
        <taxon>Acanthomorphata</taxon>
        <taxon>Eupercaria</taxon>
        <taxon>Tetraodontiformes</taxon>
        <taxon>Tetradontoidea</taxon>
        <taxon>Tetraodontidae</taxon>
        <taxon>Takifugu</taxon>
    </lineage>
</organism>
<keyword evidence="3" id="KW-1185">Reference proteome</keyword>
<reference evidence="2 3" key="1">
    <citation type="submission" date="2019-04" db="EMBL/GenBank/DDBJ databases">
        <title>Chromosome genome assembly for Takifugu flavidus.</title>
        <authorList>
            <person name="Xiao S."/>
        </authorList>
    </citation>
    <scope>NUCLEOTIDE SEQUENCE [LARGE SCALE GENOMIC DNA]</scope>
    <source>
        <strain evidence="2">HTHZ2018</strain>
        <tissue evidence="2">Muscle</tissue>
    </source>
</reference>
<dbReference type="AlphaFoldDB" id="A0A5C6NGU7"/>